<protein>
    <submittedName>
        <fullName evidence="2">Uncharacterized protein</fullName>
    </submittedName>
</protein>
<dbReference type="EMBL" id="LLXL01000114">
    <property type="protein sequence ID" value="PKK77744.1"/>
    <property type="molecule type" value="Genomic_DNA"/>
</dbReference>
<evidence type="ECO:0000256" key="1">
    <source>
        <dbReference type="SAM" id="Coils"/>
    </source>
</evidence>
<dbReference type="VEuPathDB" id="FungiDB:RhiirA1_457985"/>
<dbReference type="Proteomes" id="UP000233469">
    <property type="component" value="Unassembled WGS sequence"/>
</dbReference>
<proteinExistence type="predicted"/>
<keyword evidence="1" id="KW-0175">Coiled coil</keyword>
<dbReference type="AlphaFoldDB" id="A0A2N1NV57"/>
<evidence type="ECO:0000313" key="2">
    <source>
        <dbReference type="EMBL" id="PKK77744.1"/>
    </source>
</evidence>
<dbReference type="VEuPathDB" id="FungiDB:FUN_017395"/>
<sequence>MQLLQKINMALQRTEEYQRAEEYEYRIKDENNRKNICEQALNNISYNGEFNQNLFSIKKDKLNDIINMWKEKFQELSDELELWKFSEGDKYTKKEILRPLHGGKELKCVFLKVFDKGEEENTLLRCVSISGDISIKVKVNRFFKLMRWVSEDEKKYIKLIKSYPEVIAALIMSRRVGLKLIWENE</sequence>
<reference evidence="2 3" key="1">
    <citation type="submission" date="2016-04" db="EMBL/GenBank/DDBJ databases">
        <title>Genome analyses suggest a sexual origin of heterokaryosis in a supposedly ancient asexual fungus.</title>
        <authorList>
            <person name="Ropars J."/>
            <person name="Sedzielewska K."/>
            <person name="Noel J."/>
            <person name="Charron P."/>
            <person name="Farinelli L."/>
            <person name="Marton T."/>
            <person name="Kruger M."/>
            <person name="Pelin A."/>
            <person name="Brachmann A."/>
            <person name="Corradi N."/>
        </authorList>
    </citation>
    <scope>NUCLEOTIDE SEQUENCE [LARGE SCALE GENOMIC DNA]</scope>
    <source>
        <strain evidence="2 3">C2</strain>
    </source>
</reference>
<comment type="caution">
    <text evidence="2">The sequence shown here is derived from an EMBL/GenBank/DDBJ whole genome shotgun (WGS) entry which is preliminary data.</text>
</comment>
<organism evidence="2 3">
    <name type="scientific">Rhizophagus irregularis</name>
    <dbReference type="NCBI Taxonomy" id="588596"/>
    <lineage>
        <taxon>Eukaryota</taxon>
        <taxon>Fungi</taxon>
        <taxon>Fungi incertae sedis</taxon>
        <taxon>Mucoromycota</taxon>
        <taxon>Glomeromycotina</taxon>
        <taxon>Glomeromycetes</taxon>
        <taxon>Glomerales</taxon>
        <taxon>Glomeraceae</taxon>
        <taxon>Rhizophagus</taxon>
    </lineage>
</organism>
<name>A0A2N1NV57_9GLOM</name>
<reference evidence="2 3" key="2">
    <citation type="submission" date="2017-10" db="EMBL/GenBank/DDBJ databases">
        <title>Extensive intraspecific genome diversity in a model arbuscular mycorrhizal fungus.</title>
        <authorList>
            <person name="Chen E.C.H."/>
            <person name="Morin E."/>
            <person name="Baudet D."/>
            <person name="Noel J."/>
            <person name="Ndikumana S."/>
            <person name="Charron P."/>
            <person name="St-Onge C."/>
            <person name="Giorgi J."/>
            <person name="Grigoriev I.V."/>
            <person name="Roux C."/>
            <person name="Martin F.M."/>
            <person name="Corradi N."/>
        </authorList>
    </citation>
    <scope>NUCLEOTIDE SEQUENCE [LARGE SCALE GENOMIC DNA]</scope>
    <source>
        <strain evidence="2 3">C2</strain>
    </source>
</reference>
<evidence type="ECO:0000313" key="3">
    <source>
        <dbReference type="Proteomes" id="UP000233469"/>
    </source>
</evidence>
<accession>A0A2N1NV57</accession>
<dbReference type="SMR" id="A0A2N1NV57"/>
<dbReference type="VEuPathDB" id="FungiDB:RhiirFUN_022706"/>
<feature type="coiled-coil region" evidence="1">
    <location>
        <begin position="20"/>
        <end position="79"/>
    </location>
</feature>
<gene>
    <name evidence="2" type="ORF">RhiirC2_46494</name>
</gene>